<proteinExistence type="predicted"/>
<dbReference type="Pfam" id="PF00127">
    <property type="entry name" value="Copper-bind"/>
    <property type="match status" value="1"/>
</dbReference>
<dbReference type="InterPro" id="IPR050845">
    <property type="entry name" value="Cu-binding_ET"/>
</dbReference>
<dbReference type="InterPro" id="IPR008972">
    <property type="entry name" value="Cupredoxin"/>
</dbReference>
<reference evidence="4 5" key="1">
    <citation type="submission" date="2024-03" db="EMBL/GenBank/DDBJ databases">
        <title>Draft genome sequence of Klenkia sp. LSe6-5.</title>
        <authorList>
            <person name="Duangmal K."/>
            <person name="Chantavorakit T."/>
        </authorList>
    </citation>
    <scope>NUCLEOTIDE SEQUENCE [LARGE SCALE GENOMIC DNA]</scope>
    <source>
        <strain evidence="4 5">LSe6-5</strain>
    </source>
</reference>
<dbReference type="Proteomes" id="UP001361570">
    <property type="component" value="Unassembled WGS sequence"/>
</dbReference>
<gene>
    <name evidence="4" type="ORF">TEK04_12280</name>
</gene>
<accession>A0ABU8DUL5</accession>
<evidence type="ECO:0000313" key="4">
    <source>
        <dbReference type="EMBL" id="MEI4272499.1"/>
    </source>
</evidence>
<dbReference type="PANTHER" id="PTHR38439:SF3">
    <property type="entry name" value="COPPER-RESISTANT CUPROPROTEIN COPI"/>
    <property type="match status" value="1"/>
</dbReference>
<evidence type="ECO:0000256" key="1">
    <source>
        <dbReference type="ARBA" id="ARBA00022723"/>
    </source>
</evidence>
<dbReference type="RefSeq" id="WP_336404626.1">
    <property type="nucleotide sequence ID" value="NZ_JBAPLU010000011.1"/>
</dbReference>
<dbReference type="InterPro" id="IPR000923">
    <property type="entry name" value="BlueCu_1"/>
</dbReference>
<keyword evidence="2" id="KW-0186">Copper</keyword>
<dbReference type="EMBL" id="JBAPLU010000011">
    <property type="protein sequence ID" value="MEI4272499.1"/>
    <property type="molecule type" value="Genomic_DNA"/>
</dbReference>
<evidence type="ECO:0000256" key="2">
    <source>
        <dbReference type="ARBA" id="ARBA00023008"/>
    </source>
</evidence>
<dbReference type="PANTHER" id="PTHR38439">
    <property type="entry name" value="AURACYANIN-B"/>
    <property type="match status" value="1"/>
</dbReference>
<organism evidence="4 5">
    <name type="scientific">Klenkia sesuvii</name>
    <dbReference type="NCBI Taxonomy" id="3103137"/>
    <lineage>
        <taxon>Bacteria</taxon>
        <taxon>Bacillati</taxon>
        <taxon>Actinomycetota</taxon>
        <taxon>Actinomycetes</taxon>
        <taxon>Geodermatophilales</taxon>
        <taxon>Geodermatophilaceae</taxon>
        <taxon>Klenkia</taxon>
    </lineage>
</organism>
<comment type="caution">
    <text evidence="4">The sequence shown here is derived from an EMBL/GenBank/DDBJ whole genome shotgun (WGS) entry which is preliminary data.</text>
</comment>
<keyword evidence="5" id="KW-1185">Reference proteome</keyword>
<dbReference type="PROSITE" id="PS51257">
    <property type="entry name" value="PROKAR_LIPOPROTEIN"/>
    <property type="match status" value="1"/>
</dbReference>
<name>A0ABU8DUL5_9ACTN</name>
<sequence length="158" mass="16311">MTTNRARVLGGLLVALLLALGLVGCSNRTPATPDPTRTPDAGVGEVTTAPDGVQEITIETGDDYVFTPDAFTVAPGQVRLTVTSVATQLTHNFMFTTGAGPVDITEQIPLLAPGQSETIEFTVTEPGDYPFECTFHTALGQVGTMTVTGSPAATTANG</sequence>
<keyword evidence="1" id="KW-0479">Metal-binding</keyword>
<dbReference type="Gene3D" id="2.60.40.420">
    <property type="entry name" value="Cupredoxins - blue copper proteins"/>
    <property type="match status" value="1"/>
</dbReference>
<feature type="domain" description="Blue (type 1) copper" evidence="3">
    <location>
        <begin position="56"/>
        <end position="147"/>
    </location>
</feature>
<evidence type="ECO:0000259" key="3">
    <source>
        <dbReference type="Pfam" id="PF00127"/>
    </source>
</evidence>
<evidence type="ECO:0000313" key="5">
    <source>
        <dbReference type="Proteomes" id="UP001361570"/>
    </source>
</evidence>
<protein>
    <submittedName>
        <fullName evidence="4">Plastocyanin/azurin family copper-binding protein</fullName>
    </submittedName>
</protein>
<dbReference type="SUPFAM" id="SSF49503">
    <property type="entry name" value="Cupredoxins"/>
    <property type="match status" value="1"/>
</dbReference>